<dbReference type="GO" id="GO:0005829">
    <property type="term" value="C:cytosol"/>
    <property type="evidence" value="ECO:0007669"/>
    <property type="project" value="TreeGrafter"/>
</dbReference>
<dbReference type="GO" id="GO:0000159">
    <property type="term" value="C:protein phosphatase type 2A complex"/>
    <property type="evidence" value="ECO:0007669"/>
    <property type="project" value="TreeGrafter"/>
</dbReference>
<proteinExistence type="inferred from homology"/>
<dbReference type="InterPro" id="IPR051023">
    <property type="entry name" value="PP2A_Regulatory_Subunit_A"/>
</dbReference>
<reference evidence="5 6" key="1">
    <citation type="submission" date="2011-10" db="EMBL/GenBank/DDBJ databases">
        <authorList>
            <person name="Genoscope - CEA"/>
        </authorList>
    </citation>
    <scope>NUCLEOTIDE SEQUENCE [LARGE SCALE GENOMIC DNA]</scope>
    <source>
        <strain evidence="5 6">RCC 1105</strain>
    </source>
</reference>
<sequence>MNSGGGGGGPDDVVAVAALIDELKSEDVRLRLNSISRLSTIAAALGPERTRNELVPFLVDMNDDDDECLMAVAEHIPSLVTSVGGDEFVHALLLPLESLSTVEETVVRQKAVEGLVKVGERCDRASAMEHFCPLVKRLATGEWFTARVSACGLFACALEKVSSNGNGGEEEKKMIAQLRSLFGQLCDDETPMVRRAAATNLGKVAEASVEDKQFINDEVLNWFGKLTADEQDSVRLLAVDDCVSLSKLVSEEERLKSIVPVALKFSSDTSWRVRYAVAQQIYELCEIIGADFAREDLFPAYENLLEDAEAEVRIAAAAKVSKFCALAGPERSRENIIPRVRELAKDASQHVRAALASVVMESAPTLGKEETVNQLLPIFLVLLKDEFPDVRLNVIGKLDQVNEVIGVDTLSKELLPAIKDLAEDRHWRVRLAIIEYIPILATQTGESSFLFSKEASTSDSENNSAEDVLNSLCLRWLADPVSSIRQAAGQNLQNLTALFGSAWAKEHVIPKLESLLQTEKNYLVRVTVASTLGMLAEKVDEGDITGTLFPIAKAAAADSVANVRFNIAKSLEKMAKSVSAGSAIRTEILEVLDGLKADADVDVQFYASEARNAF</sequence>
<feature type="repeat" description="HEAT" evidence="3">
    <location>
        <begin position="258"/>
        <end position="296"/>
    </location>
</feature>
<dbReference type="Pfam" id="PF02985">
    <property type="entry name" value="HEAT"/>
    <property type="match status" value="1"/>
</dbReference>
<organism evidence="5 6">
    <name type="scientific">Bathycoccus prasinos</name>
    <dbReference type="NCBI Taxonomy" id="41875"/>
    <lineage>
        <taxon>Eukaryota</taxon>
        <taxon>Viridiplantae</taxon>
        <taxon>Chlorophyta</taxon>
        <taxon>Mamiellophyceae</taxon>
        <taxon>Mamiellales</taxon>
        <taxon>Bathycoccaceae</taxon>
        <taxon>Bathycoccus</taxon>
    </lineage>
</organism>
<dbReference type="eggNOG" id="KOG0211">
    <property type="taxonomic scope" value="Eukaryota"/>
</dbReference>
<accession>K8EAS0</accession>
<evidence type="ECO:0000313" key="6">
    <source>
        <dbReference type="Proteomes" id="UP000198341"/>
    </source>
</evidence>
<dbReference type="InterPro" id="IPR054573">
    <property type="entry name" value="PP2A/SF3B1-like_HEAT"/>
</dbReference>
<protein>
    <recommendedName>
        <fullName evidence="4">Phosphatase PP2A regulatory subunit A/Splicing factor 3B subunit 1-like HEAT repeat domain-containing protein</fullName>
    </recommendedName>
</protein>
<evidence type="ECO:0000313" key="5">
    <source>
        <dbReference type="EMBL" id="CCO14871.1"/>
    </source>
</evidence>
<dbReference type="PANTHER" id="PTHR10648:SF4">
    <property type="entry name" value="PROTEIN PHOSPHATASE 2 (FORMERLY 2A), REGULATORY SUBUNIT A, BETA ISOFORM-RELATED"/>
    <property type="match status" value="1"/>
</dbReference>
<comment type="similarity">
    <text evidence="2">Belongs to the phosphatase 2A regulatory subunit A family.</text>
</comment>
<evidence type="ECO:0000259" key="4">
    <source>
        <dbReference type="Pfam" id="PF22646"/>
    </source>
</evidence>
<dbReference type="OrthoDB" id="340346at2759"/>
<dbReference type="EMBL" id="FO082277">
    <property type="protein sequence ID" value="CCO14871.1"/>
    <property type="molecule type" value="Genomic_DNA"/>
</dbReference>
<evidence type="ECO:0000256" key="3">
    <source>
        <dbReference type="PROSITE-ProRule" id="PRU00103"/>
    </source>
</evidence>
<dbReference type="Gene3D" id="1.25.10.10">
    <property type="entry name" value="Leucine-rich Repeat Variant"/>
    <property type="match status" value="1"/>
</dbReference>
<dbReference type="Proteomes" id="UP000198341">
    <property type="component" value="Chromosome 2"/>
</dbReference>
<name>K8EAS0_9CHLO</name>
<gene>
    <name evidence="5" type="ORF">Bathy02g03520</name>
</gene>
<dbReference type="InterPro" id="IPR000357">
    <property type="entry name" value="HEAT"/>
</dbReference>
<dbReference type="InterPro" id="IPR011989">
    <property type="entry name" value="ARM-like"/>
</dbReference>
<keyword evidence="1" id="KW-0677">Repeat</keyword>
<evidence type="ECO:0000256" key="1">
    <source>
        <dbReference type="ARBA" id="ARBA00022737"/>
    </source>
</evidence>
<feature type="domain" description="Phosphatase PP2A regulatory subunit A/Splicing factor 3B subunit 1-like HEAT repeat" evidence="4">
    <location>
        <begin position="369"/>
        <end position="437"/>
    </location>
</feature>
<evidence type="ECO:0000256" key="2">
    <source>
        <dbReference type="ARBA" id="ARBA00038332"/>
    </source>
</evidence>
<keyword evidence="6" id="KW-1185">Reference proteome</keyword>
<dbReference type="Pfam" id="PF22646">
    <property type="entry name" value="PPP2R1A-like_HEAT"/>
    <property type="match status" value="2"/>
</dbReference>
<dbReference type="PROSITE" id="PS50077">
    <property type="entry name" value="HEAT_REPEAT"/>
    <property type="match status" value="8"/>
</dbReference>
<feature type="repeat" description="HEAT" evidence="3">
    <location>
        <begin position="508"/>
        <end position="547"/>
    </location>
</feature>
<dbReference type="GeneID" id="19017465"/>
<dbReference type="GO" id="GO:0019888">
    <property type="term" value="F:protein phosphatase regulator activity"/>
    <property type="evidence" value="ECO:0007669"/>
    <property type="project" value="TreeGrafter"/>
</dbReference>
<dbReference type="AlphaFoldDB" id="K8EAS0"/>
<dbReference type="InterPro" id="IPR021133">
    <property type="entry name" value="HEAT_type_2"/>
</dbReference>
<feature type="repeat" description="HEAT" evidence="3">
    <location>
        <begin position="414"/>
        <end position="449"/>
    </location>
</feature>
<dbReference type="SUPFAM" id="SSF48371">
    <property type="entry name" value="ARM repeat"/>
    <property type="match status" value="1"/>
</dbReference>
<dbReference type="InterPro" id="IPR016024">
    <property type="entry name" value="ARM-type_fold"/>
</dbReference>
<dbReference type="PANTHER" id="PTHR10648">
    <property type="entry name" value="SERINE/THREONINE-PROTEIN PHOSPHATASE PP2A 65 KDA REGULATORY SUBUNIT"/>
    <property type="match status" value="1"/>
</dbReference>
<feature type="repeat" description="HEAT" evidence="3">
    <location>
        <begin position="548"/>
        <end position="586"/>
    </location>
</feature>
<dbReference type="KEGG" id="bpg:Bathy02g03520"/>
<dbReference type="GO" id="GO:0005634">
    <property type="term" value="C:nucleus"/>
    <property type="evidence" value="ECO:0007669"/>
    <property type="project" value="TreeGrafter"/>
</dbReference>
<dbReference type="STRING" id="41875.K8EAS0"/>
<feature type="repeat" description="HEAT" evidence="3">
    <location>
        <begin position="297"/>
        <end position="335"/>
    </location>
</feature>
<feature type="repeat" description="HEAT" evidence="3">
    <location>
        <begin position="336"/>
        <end position="374"/>
    </location>
</feature>
<feature type="domain" description="Phosphatase PP2A regulatory subunit A/Splicing factor 3B subunit 1-like HEAT repeat" evidence="4">
    <location>
        <begin position="293"/>
        <end position="367"/>
    </location>
</feature>
<feature type="repeat" description="HEAT" evidence="3">
    <location>
        <begin position="375"/>
        <end position="413"/>
    </location>
</feature>
<feature type="repeat" description="HEAT" evidence="3">
    <location>
        <begin position="15"/>
        <end position="53"/>
    </location>
</feature>
<dbReference type="RefSeq" id="XP_007514631.1">
    <property type="nucleotide sequence ID" value="XM_007514569.1"/>
</dbReference>